<accession>A0A3Q7IFC0</accession>
<keyword evidence="3" id="KW-1185">Reference proteome</keyword>
<dbReference type="PANTHER" id="PTHR11439:SF467">
    <property type="entry name" value="INTEGRASE CATALYTIC DOMAIN-CONTAINING PROTEIN"/>
    <property type="match status" value="1"/>
</dbReference>
<dbReference type="PANTHER" id="PTHR11439">
    <property type="entry name" value="GAG-POL-RELATED RETROTRANSPOSON"/>
    <property type="match status" value="1"/>
</dbReference>
<name>A0A3Q7IFC0_SOLLC</name>
<protein>
    <recommendedName>
        <fullName evidence="1">Reverse transcriptase Ty1/copia-type domain-containing protein</fullName>
    </recommendedName>
</protein>
<dbReference type="InterPro" id="IPR013103">
    <property type="entry name" value="RVT_2"/>
</dbReference>
<dbReference type="STRING" id="4081.A0A3Q7IFC0"/>
<evidence type="ECO:0000259" key="1">
    <source>
        <dbReference type="Pfam" id="PF07727"/>
    </source>
</evidence>
<evidence type="ECO:0000313" key="3">
    <source>
        <dbReference type="Proteomes" id="UP000004994"/>
    </source>
</evidence>
<reference evidence="2" key="2">
    <citation type="submission" date="2019-01" db="UniProtKB">
        <authorList>
            <consortium name="EnsemblPlants"/>
        </authorList>
    </citation>
    <scope>IDENTIFICATION</scope>
    <source>
        <strain evidence="2">cv. Heinz 1706</strain>
    </source>
</reference>
<organism evidence="2">
    <name type="scientific">Solanum lycopersicum</name>
    <name type="common">Tomato</name>
    <name type="synonym">Lycopersicon esculentum</name>
    <dbReference type="NCBI Taxonomy" id="4081"/>
    <lineage>
        <taxon>Eukaryota</taxon>
        <taxon>Viridiplantae</taxon>
        <taxon>Streptophyta</taxon>
        <taxon>Embryophyta</taxon>
        <taxon>Tracheophyta</taxon>
        <taxon>Spermatophyta</taxon>
        <taxon>Magnoliopsida</taxon>
        <taxon>eudicotyledons</taxon>
        <taxon>Gunneridae</taxon>
        <taxon>Pentapetalae</taxon>
        <taxon>asterids</taxon>
        <taxon>lamiids</taxon>
        <taxon>Solanales</taxon>
        <taxon>Solanaceae</taxon>
        <taxon>Solanoideae</taxon>
        <taxon>Solaneae</taxon>
        <taxon>Solanum</taxon>
        <taxon>Solanum subgen. Lycopersicon</taxon>
    </lineage>
</organism>
<dbReference type="EnsemblPlants" id="Solyc10g045195.1.1">
    <property type="protein sequence ID" value="Solyc10g045195.1.1"/>
    <property type="gene ID" value="Solyc10g045195.1"/>
</dbReference>
<dbReference type="InParanoid" id="A0A3Q7IFC0"/>
<dbReference type="Gramene" id="Solyc10g045195.1.1">
    <property type="protein sequence ID" value="Solyc10g045195.1.1"/>
    <property type="gene ID" value="Solyc10g045195.1"/>
</dbReference>
<reference evidence="2" key="1">
    <citation type="journal article" date="2012" name="Nature">
        <title>The tomato genome sequence provides insights into fleshy fruit evolution.</title>
        <authorList>
            <consortium name="Tomato Genome Consortium"/>
        </authorList>
    </citation>
    <scope>NUCLEOTIDE SEQUENCE [LARGE SCALE GENOMIC DNA]</scope>
    <source>
        <strain evidence="2">cv. Heinz 1706</strain>
    </source>
</reference>
<dbReference type="Proteomes" id="UP000004994">
    <property type="component" value="Chromosome 10"/>
</dbReference>
<evidence type="ECO:0000313" key="2">
    <source>
        <dbReference type="EnsemblPlants" id="Solyc10g045195.1.1"/>
    </source>
</evidence>
<feature type="domain" description="Reverse transcriptase Ty1/copia-type" evidence="1">
    <location>
        <begin position="129"/>
        <end position="200"/>
    </location>
</feature>
<sequence length="281" mass="31151">MAVSSSTNGADTPFADITHFRSLIGALQYLAITLPDIQFAVNRVAQRMHKYIFGTLGRGLLIRPGDLELRGFSDSDWANDKNDRKSTSGFLIFWGPNLISWCTKKNSRSLGPRLKLNTAPLLFLLLRPLIVGKSLVHIQEIIAAIGKDFAMKDLGPLQLFLRIEVTYFEGGIDLIQSKYATELFKKTDMAMARALNTPVAQKHGLHEAQASSVDASVCRSIVGFLDMLETVQLGLRLISKSPLRMYGYSDVDWGGFSMIRRSNTGYTIYLGANCISLALKK</sequence>
<dbReference type="AlphaFoldDB" id="A0A3Q7IFC0"/>
<dbReference type="Pfam" id="PF07727">
    <property type="entry name" value="RVT_2"/>
    <property type="match status" value="1"/>
</dbReference>
<proteinExistence type="predicted"/>